<dbReference type="InterPro" id="IPR050079">
    <property type="entry name" value="DEAD_box_RNA_helicase"/>
</dbReference>
<protein>
    <submittedName>
        <fullName evidence="11">ATP-dependent helicase</fullName>
    </submittedName>
</protein>
<gene>
    <name evidence="11" type="ORF">CK556_01490</name>
</gene>
<dbReference type="PROSITE" id="PS51192">
    <property type="entry name" value="HELICASE_ATP_BIND_1"/>
    <property type="match status" value="1"/>
</dbReference>
<dbReference type="KEGG" id="mchc:CK556_01490"/>
<organism evidence="11 12">
    <name type="scientific">Mesoplasma chauliocola</name>
    <dbReference type="NCBI Taxonomy" id="216427"/>
    <lineage>
        <taxon>Bacteria</taxon>
        <taxon>Bacillati</taxon>
        <taxon>Mycoplasmatota</taxon>
        <taxon>Mollicutes</taxon>
        <taxon>Entomoplasmatales</taxon>
        <taxon>Entomoplasmataceae</taxon>
        <taxon>Mesoplasma</taxon>
    </lineage>
</organism>
<evidence type="ECO:0000256" key="3">
    <source>
        <dbReference type="ARBA" id="ARBA00022806"/>
    </source>
</evidence>
<dbReference type="GO" id="GO:0016787">
    <property type="term" value="F:hydrolase activity"/>
    <property type="evidence" value="ECO:0007669"/>
    <property type="project" value="UniProtKB-KW"/>
</dbReference>
<evidence type="ECO:0000313" key="11">
    <source>
        <dbReference type="EMBL" id="ASZ09029.1"/>
    </source>
</evidence>
<evidence type="ECO:0000256" key="1">
    <source>
        <dbReference type="ARBA" id="ARBA00022741"/>
    </source>
</evidence>
<keyword evidence="3 11" id="KW-0347">Helicase</keyword>
<dbReference type="PANTHER" id="PTHR47959">
    <property type="entry name" value="ATP-DEPENDENT RNA HELICASE RHLE-RELATED"/>
    <property type="match status" value="1"/>
</dbReference>
<dbReference type="GO" id="GO:0005829">
    <property type="term" value="C:cytosol"/>
    <property type="evidence" value="ECO:0007669"/>
    <property type="project" value="TreeGrafter"/>
</dbReference>
<dbReference type="PANTHER" id="PTHR47959:SF1">
    <property type="entry name" value="ATP-DEPENDENT RNA HELICASE DBPA"/>
    <property type="match status" value="1"/>
</dbReference>
<dbReference type="InterPro" id="IPR044742">
    <property type="entry name" value="DEAD/DEAH_RhlB"/>
</dbReference>
<dbReference type="AlphaFoldDB" id="A0A249SN54"/>
<feature type="domain" description="Helicase ATP-binding" evidence="8">
    <location>
        <begin position="38"/>
        <end position="212"/>
    </location>
</feature>
<evidence type="ECO:0000259" key="8">
    <source>
        <dbReference type="PROSITE" id="PS51192"/>
    </source>
</evidence>
<dbReference type="RefSeq" id="WP_027875313.1">
    <property type="nucleotide sequence ID" value="NZ_CP023173.1"/>
</dbReference>
<dbReference type="InterPro" id="IPR001650">
    <property type="entry name" value="Helicase_C-like"/>
</dbReference>
<dbReference type="Pfam" id="PF00270">
    <property type="entry name" value="DEAD"/>
    <property type="match status" value="1"/>
</dbReference>
<dbReference type="CDD" id="cd00268">
    <property type="entry name" value="DEADc"/>
    <property type="match status" value="1"/>
</dbReference>
<evidence type="ECO:0000313" key="12">
    <source>
        <dbReference type="Proteomes" id="UP000232229"/>
    </source>
</evidence>
<name>A0A249SN54_9MOLU</name>
<dbReference type="PROSITE" id="PS51195">
    <property type="entry name" value="Q_MOTIF"/>
    <property type="match status" value="1"/>
</dbReference>
<keyword evidence="12" id="KW-1185">Reference proteome</keyword>
<dbReference type="InterPro" id="IPR011545">
    <property type="entry name" value="DEAD/DEAH_box_helicase_dom"/>
</dbReference>
<feature type="domain" description="Helicase C-terminal" evidence="9">
    <location>
        <begin position="239"/>
        <end position="393"/>
    </location>
</feature>
<dbReference type="CDD" id="cd18787">
    <property type="entry name" value="SF2_C_DEAD"/>
    <property type="match status" value="1"/>
</dbReference>
<accession>A0A249SN54</accession>
<feature type="domain" description="DEAD-box RNA helicase Q" evidence="10">
    <location>
        <begin position="7"/>
        <end position="35"/>
    </location>
</feature>
<dbReference type="GO" id="GO:0005524">
    <property type="term" value="F:ATP binding"/>
    <property type="evidence" value="ECO:0007669"/>
    <property type="project" value="UniProtKB-KW"/>
</dbReference>
<dbReference type="SMART" id="SM00490">
    <property type="entry name" value="HELICc"/>
    <property type="match status" value="1"/>
</dbReference>
<dbReference type="Proteomes" id="UP000232229">
    <property type="component" value="Chromosome"/>
</dbReference>
<evidence type="ECO:0000256" key="5">
    <source>
        <dbReference type="ARBA" id="ARBA00038437"/>
    </source>
</evidence>
<evidence type="ECO:0000256" key="4">
    <source>
        <dbReference type="ARBA" id="ARBA00022840"/>
    </source>
</evidence>
<evidence type="ECO:0000259" key="9">
    <source>
        <dbReference type="PROSITE" id="PS51194"/>
    </source>
</evidence>
<dbReference type="EMBL" id="CP023173">
    <property type="protein sequence ID" value="ASZ09029.1"/>
    <property type="molecule type" value="Genomic_DNA"/>
</dbReference>
<proteinExistence type="inferred from homology"/>
<comment type="similarity">
    <text evidence="5">Belongs to the DEAD box helicase family.</text>
</comment>
<dbReference type="Gene3D" id="3.40.50.300">
    <property type="entry name" value="P-loop containing nucleotide triphosphate hydrolases"/>
    <property type="match status" value="2"/>
</dbReference>
<evidence type="ECO:0000256" key="2">
    <source>
        <dbReference type="ARBA" id="ARBA00022801"/>
    </source>
</evidence>
<dbReference type="InterPro" id="IPR014001">
    <property type="entry name" value="Helicase_ATP-bd"/>
</dbReference>
<dbReference type="InterPro" id="IPR014014">
    <property type="entry name" value="RNA_helicase_DEAD_Q_motif"/>
</dbReference>
<dbReference type="PROSITE" id="PS51194">
    <property type="entry name" value="HELICASE_CTER"/>
    <property type="match status" value="1"/>
</dbReference>
<feature type="short sequence motif" description="Q motif" evidence="6">
    <location>
        <begin position="7"/>
        <end position="35"/>
    </location>
</feature>
<dbReference type="SUPFAM" id="SSF52540">
    <property type="entry name" value="P-loop containing nucleoside triphosphate hydrolases"/>
    <property type="match status" value="1"/>
</dbReference>
<evidence type="ECO:0000256" key="6">
    <source>
        <dbReference type="PROSITE-ProRule" id="PRU00552"/>
    </source>
</evidence>
<keyword evidence="1" id="KW-0547">Nucleotide-binding</keyword>
<dbReference type="SMART" id="SM00487">
    <property type="entry name" value="DEXDc"/>
    <property type="match status" value="1"/>
</dbReference>
<dbReference type="GO" id="GO:0003676">
    <property type="term" value="F:nucleic acid binding"/>
    <property type="evidence" value="ECO:0007669"/>
    <property type="project" value="InterPro"/>
</dbReference>
<dbReference type="Pfam" id="PF00271">
    <property type="entry name" value="Helicase_C"/>
    <property type="match status" value="1"/>
</dbReference>
<dbReference type="InterPro" id="IPR027417">
    <property type="entry name" value="P-loop_NTPase"/>
</dbReference>
<sequence length="460" mass="53326">MSNNRERKFSDFGFKKYINDTLAEINFEAPTKIQTEIIPLIKKHQNVIALSHTGTGKTHAFLLPILNNLKFDQDKQQVQALIIAPTRELAKQIYDNVRPFTKNQAQLKVDLFIGGEDINKQIESLSKRQPTIAVGTPTRIKELYEQNYLKATTANYIIIDECDMIFDLGFIEDVDFVVSKAKSNVNLSMFSATIPEQLRPFVTKYARNAHFIDVTEKNVSNKNIKHILIDTKNKEIEPVLTNILKSINPYLCLIFTNHKEDISKYVKLIREITGQSVGELHGDLQPRTRMNMLKKIKNNEYKYVVATDVAARGVDIIGITHVISIDLPVDLSYYIHRSGRTGRSKLTGESYVLFNIKNQEKIEALQKIGIEFAHFKLDNNQLTEIKTKNKKKAKHYEDLDTDSKKVIAKYSNQKVKPGYKKKRKRELDEITRKKRREHIKKSIDKIKKEKYKKRREELFD</sequence>
<evidence type="ECO:0000256" key="7">
    <source>
        <dbReference type="SAM" id="MobiDB-lite"/>
    </source>
</evidence>
<evidence type="ECO:0000259" key="10">
    <source>
        <dbReference type="PROSITE" id="PS51195"/>
    </source>
</evidence>
<dbReference type="STRING" id="1336232.GCA_000518825_00211"/>
<dbReference type="GO" id="GO:0003724">
    <property type="term" value="F:RNA helicase activity"/>
    <property type="evidence" value="ECO:0007669"/>
    <property type="project" value="InterPro"/>
</dbReference>
<keyword evidence="4" id="KW-0067">ATP-binding</keyword>
<keyword evidence="2" id="KW-0378">Hydrolase</keyword>
<feature type="region of interest" description="Disordered" evidence="7">
    <location>
        <begin position="414"/>
        <end position="433"/>
    </location>
</feature>
<reference evidence="11 12" key="1">
    <citation type="submission" date="2017-08" db="EMBL/GenBank/DDBJ databases">
        <title>Complete Genome Sequence of Mesoplasma chauliocola.</title>
        <authorList>
            <person name="Knight T.F.Jr."/>
            <person name="Citino T."/>
        </authorList>
    </citation>
    <scope>NUCLEOTIDE SEQUENCE [LARGE SCALE GENOMIC DNA]</scope>
    <source>
        <strain evidence="11 12">CHPA-2</strain>
    </source>
</reference>